<dbReference type="GO" id="GO:0000209">
    <property type="term" value="P:protein polyubiquitination"/>
    <property type="evidence" value="ECO:0007669"/>
    <property type="project" value="UniProtKB-ARBA"/>
</dbReference>
<dbReference type="InterPro" id="IPR013568">
    <property type="entry name" value="SEFIR_dom"/>
</dbReference>
<keyword evidence="5" id="KW-0395">Inflammatory response</keyword>
<evidence type="ECO:0000256" key="6">
    <source>
        <dbReference type="ARBA" id="ARBA00064316"/>
    </source>
</evidence>
<dbReference type="GO" id="GO:0038173">
    <property type="term" value="P:interleukin-17A-mediated signaling pathway"/>
    <property type="evidence" value="ECO:0007669"/>
    <property type="project" value="UniProtKB-ARBA"/>
</dbReference>
<reference evidence="15" key="1">
    <citation type="journal article" date="2008" name="Nature">
        <title>The amphioxus genome and the evolution of the chordate karyotype.</title>
        <authorList>
            <consortium name="US DOE Joint Genome Institute (JGI-PGF)"/>
            <person name="Putnam N.H."/>
            <person name="Butts T."/>
            <person name="Ferrier D.E.K."/>
            <person name="Furlong R.F."/>
            <person name="Hellsten U."/>
            <person name="Kawashima T."/>
            <person name="Robinson-Rechavi M."/>
            <person name="Shoguchi E."/>
            <person name="Terry A."/>
            <person name="Yu J.-K."/>
            <person name="Benito-Gutierrez E.L."/>
            <person name="Dubchak I."/>
            <person name="Garcia-Fernandez J."/>
            <person name="Gibson-Brown J.J."/>
            <person name="Grigoriev I.V."/>
            <person name="Horton A.C."/>
            <person name="de Jong P.J."/>
            <person name="Jurka J."/>
            <person name="Kapitonov V.V."/>
            <person name="Kohara Y."/>
            <person name="Kuroki Y."/>
            <person name="Lindquist E."/>
            <person name="Lucas S."/>
            <person name="Osoegawa K."/>
            <person name="Pennacchio L.A."/>
            <person name="Salamov A.A."/>
            <person name="Satou Y."/>
            <person name="Sauka-Spengler T."/>
            <person name="Schmutz J."/>
            <person name="Shin-I T."/>
            <person name="Toyoda A."/>
            <person name="Bronner-Fraser M."/>
            <person name="Fujiyama A."/>
            <person name="Holland L.Z."/>
            <person name="Holland P.W.H."/>
            <person name="Satoh N."/>
            <person name="Rokhsar D.S."/>
        </authorList>
    </citation>
    <scope>NUCLEOTIDE SEQUENCE [LARGE SCALE GENOMIC DNA]</scope>
    <source>
        <strain evidence="15">S238N-H82</strain>
        <tissue evidence="15">Testes</tissue>
    </source>
</reference>
<dbReference type="RefSeq" id="XP_035674810.1">
    <property type="nucleotide sequence ID" value="XM_035818917.1"/>
</dbReference>
<dbReference type="PANTHER" id="PTHR34257">
    <property type="entry name" value="ADAPTER PROTEIN CIKS"/>
    <property type="match status" value="1"/>
</dbReference>
<protein>
    <recommendedName>
        <fullName evidence="7">E3 ubiquitin ligase TRAF3IP2</fullName>
        <ecNumber evidence="2">2.3.2.27</ecNumber>
    </recommendedName>
    <alternativeName>
        <fullName evidence="8">Adapter protein CIKS</fullName>
    </alternativeName>
    <alternativeName>
        <fullName evidence="9">Connection to IKK and SAPK/JNK</fullName>
    </alternativeName>
    <alternativeName>
        <fullName evidence="12">E3 ubiquitin-protein ligase CIKS</fullName>
    </alternativeName>
    <alternativeName>
        <fullName evidence="10">Nuclear factor NF-kappa-B activator 1</fullName>
    </alternativeName>
    <alternativeName>
        <fullName evidence="11">TRAF3-interacting protein 2</fullName>
    </alternativeName>
</protein>
<evidence type="ECO:0000256" key="7">
    <source>
        <dbReference type="ARBA" id="ARBA00073304"/>
    </source>
</evidence>
<evidence type="ECO:0000313" key="16">
    <source>
        <dbReference type="Proteomes" id="UP000001554"/>
    </source>
</evidence>
<dbReference type="Gene3D" id="3.40.50.11530">
    <property type="match status" value="1"/>
</dbReference>
<feature type="region of interest" description="Disordered" evidence="13">
    <location>
        <begin position="1"/>
        <end position="23"/>
    </location>
</feature>
<dbReference type="EC" id="2.3.2.27" evidence="2"/>
<dbReference type="OMA" id="FEPAIDI"/>
<evidence type="ECO:0000256" key="13">
    <source>
        <dbReference type="SAM" id="MobiDB-lite"/>
    </source>
</evidence>
<dbReference type="KEGG" id="bfo:118414719"/>
<name>C3Z1H6_BRAFL</name>
<comment type="subunit">
    <text evidence="6">Interacts with IKBKG/NF-kappa B essential modulator, with CHUK/IKK-alpha and with IKBKB/IKK-beta. Interacts with TRAF6; this interaction is direct. Interacts with IL17RA and IL17RC. Interacts with IL17RB.</text>
</comment>
<evidence type="ECO:0000259" key="14">
    <source>
        <dbReference type="PROSITE" id="PS51534"/>
    </source>
</evidence>
<dbReference type="InParanoid" id="C3Z1H6"/>
<evidence type="ECO:0000256" key="3">
    <source>
        <dbReference type="ARBA" id="ARBA00022679"/>
    </source>
</evidence>
<evidence type="ECO:0000256" key="11">
    <source>
        <dbReference type="ARBA" id="ARBA00078673"/>
    </source>
</evidence>
<dbReference type="PROSITE" id="PS51534">
    <property type="entry name" value="SEFIR"/>
    <property type="match status" value="1"/>
</dbReference>
<accession>C3Z1H6</accession>
<dbReference type="FunFam" id="3.40.50.11530:FF:000007">
    <property type="entry name" value="adapter protein CIKS isoform X3"/>
    <property type="match status" value="1"/>
</dbReference>
<evidence type="ECO:0000256" key="2">
    <source>
        <dbReference type="ARBA" id="ARBA00012483"/>
    </source>
</evidence>
<evidence type="ECO:0000256" key="8">
    <source>
        <dbReference type="ARBA" id="ARBA00075327"/>
    </source>
</evidence>
<reference evidence="16" key="2">
    <citation type="journal article" date="2020" name="Nat. Ecol. Evol.">
        <title>Deeply conserved synteny resolves early events in vertebrate evolution.</title>
        <authorList>
            <person name="Simakov O."/>
            <person name="Marletaz F."/>
            <person name="Yue J.X."/>
            <person name="O'Connell B."/>
            <person name="Jenkins J."/>
            <person name="Brandt A."/>
            <person name="Calef R."/>
            <person name="Tung C.H."/>
            <person name="Huang T.K."/>
            <person name="Schmutz J."/>
            <person name="Satoh N."/>
            <person name="Yu J.K."/>
            <person name="Putnam N.H."/>
            <person name="Green R.E."/>
            <person name="Rokhsar D.S."/>
        </authorList>
    </citation>
    <scope>NUCLEOTIDE SEQUENCE [LARGE SCALE GENOMIC DNA]</scope>
    <source>
        <strain evidence="16">S238N-H82</strain>
    </source>
</reference>
<dbReference type="GeneID" id="118414719"/>
<proteinExistence type="predicted"/>
<evidence type="ECO:0000256" key="4">
    <source>
        <dbReference type="ARBA" id="ARBA00022786"/>
    </source>
</evidence>
<dbReference type="AlphaFoldDB" id="C3Z1H6"/>
<keyword evidence="4" id="KW-0833">Ubl conjugation pathway</keyword>
<dbReference type="GO" id="GO:0061630">
    <property type="term" value="F:ubiquitin protein ligase activity"/>
    <property type="evidence" value="ECO:0007669"/>
    <property type="project" value="UniProtKB-EC"/>
</dbReference>
<feature type="domain" description="SEFIR" evidence="14">
    <location>
        <begin position="70"/>
        <end position="212"/>
    </location>
</feature>
<evidence type="ECO:0000256" key="1">
    <source>
        <dbReference type="ARBA" id="ARBA00000900"/>
    </source>
</evidence>
<feature type="region of interest" description="Disordered" evidence="13">
    <location>
        <begin position="43"/>
        <end position="66"/>
    </location>
</feature>
<dbReference type="InterPro" id="IPR053047">
    <property type="entry name" value="E3_ubiq_ligase_TRAF3IP2"/>
</dbReference>
<dbReference type="SUPFAM" id="SSF52200">
    <property type="entry name" value="Toll/Interleukin receptor TIR domain"/>
    <property type="match status" value="1"/>
</dbReference>
<evidence type="ECO:0000313" key="15">
    <source>
        <dbReference type="EMBL" id="EEN53594.1"/>
    </source>
</evidence>
<dbReference type="GO" id="GO:0005737">
    <property type="term" value="C:cytoplasm"/>
    <property type="evidence" value="ECO:0007669"/>
    <property type="project" value="UniProtKB-ARBA"/>
</dbReference>
<dbReference type="Proteomes" id="UP000001554">
    <property type="component" value="Chromosome 4"/>
</dbReference>
<dbReference type="OrthoDB" id="6021171at2759"/>
<dbReference type="GO" id="GO:0097400">
    <property type="term" value="P:interleukin-17-mediated signaling pathway"/>
    <property type="evidence" value="ECO:0007669"/>
    <property type="project" value="UniProtKB-ARBA"/>
</dbReference>
<evidence type="ECO:0000256" key="9">
    <source>
        <dbReference type="ARBA" id="ARBA00076636"/>
    </source>
</evidence>
<evidence type="ECO:0000313" key="17">
    <source>
        <dbReference type="RefSeq" id="XP_035674810.1"/>
    </source>
</evidence>
<comment type="catalytic activity">
    <reaction evidence="1">
        <text>S-ubiquitinyl-[E2 ubiquitin-conjugating enzyme]-L-cysteine + [acceptor protein]-L-lysine = [E2 ubiquitin-conjugating enzyme]-L-cysteine + N(6)-ubiquitinyl-[acceptor protein]-L-lysine.</text>
        <dbReference type="EC" id="2.3.2.27"/>
    </reaction>
</comment>
<dbReference type="eggNOG" id="ENOG502QTXH">
    <property type="taxonomic scope" value="Eukaryota"/>
</dbReference>
<gene>
    <name evidence="17" type="primary">LOC118414719</name>
    <name evidence="15" type="ORF">BRAFLDRAFT_82312</name>
</gene>
<evidence type="ECO:0000256" key="5">
    <source>
        <dbReference type="ARBA" id="ARBA00023198"/>
    </source>
</evidence>
<feature type="compositionally biased region" description="Polar residues" evidence="13">
    <location>
        <begin position="1"/>
        <end position="13"/>
    </location>
</feature>
<sequence>MATAGTTVLNSNSGPPPHMQAFRHYPYASSSGRQNNCNCSACARRPTDEQPSTQASPPPSLQRPARLARKESVFITYSDDGPLHLSMVLDMAYHLHNQGYIVQVDMFQRHFMGMGKMAWLDDKVENSDFILVVCSPKYRRDVDGSGPDEDDDHGLNTRYINRAMQTVYLENRCINYKVIPVLLKGYTRETCPRWLRNTLLYRWPRDVQDIMCRLRREERYKMPAGGRPPVVTVRRDFT</sequence>
<dbReference type="GO" id="GO:0043123">
    <property type="term" value="P:positive regulation of canonical NF-kappaB signal transduction"/>
    <property type="evidence" value="ECO:0000318"/>
    <property type="project" value="GO_Central"/>
</dbReference>
<dbReference type="EMBL" id="GG666573">
    <property type="protein sequence ID" value="EEN53594.1"/>
    <property type="molecule type" value="Genomic_DNA"/>
</dbReference>
<evidence type="ECO:0000256" key="12">
    <source>
        <dbReference type="ARBA" id="ARBA00080040"/>
    </source>
</evidence>
<dbReference type="STRING" id="7739.C3Z1H6"/>
<keyword evidence="16" id="KW-1185">Reference proteome</keyword>
<reference evidence="17" key="3">
    <citation type="submission" date="2025-04" db="UniProtKB">
        <authorList>
            <consortium name="RefSeq"/>
        </authorList>
    </citation>
    <scope>IDENTIFICATION</scope>
    <source>
        <strain evidence="17">S238N-H82</strain>
        <tissue evidence="17">Testes</tissue>
    </source>
</reference>
<dbReference type="InterPro" id="IPR035897">
    <property type="entry name" value="Toll_tir_struct_dom_sf"/>
</dbReference>
<organism>
    <name type="scientific">Branchiostoma floridae</name>
    <name type="common">Florida lancelet</name>
    <name type="synonym">Amphioxus</name>
    <dbReference type="NCBI Taxonomy" id="7739"/>
    <lineage>
        <taxon>Eukaryota</taxon>
        <taxon>Metazoa</taxon>
        <taxon>Chordata</taxon>
        <taxon>Cephalochordata</taxon>
        <taxon>Leptocardii</taxon>
        <taxon>Amphioxiformes</taxon>
        <taxon>Branchiostomatidae</taxon>
        <taxon>Branchiostoma</taxon>
    </lineage>
</organism>
<evidence type="ECO:0000256" key="10">
    <source>
        <dbReference type="ARBA" id="ARBA00078387"/>
    </source>
</evidence>
<dbReference type="Pfam" id="PF08357">
    <property type="entry name" value="SEFIR"/>
    <property type="match status" value="1"/>
</dbReference>
<dbReference type="GO" id="GO:0006959">
    <property type="term" value="P:humoral immune response"/>
    <property type="evidence" value="ECO:0000318"/>
    <property type="project" value="GO_Central"/>
</dbReference>
<keyword evidence="3" id="KW-0808">Transferase</keyword>
<dbReference type="PANTHER" id="PTHR34257:SF2">
    <property type="entry name" value="E3 UBIQUITIN LIGASE TRAF3IP2"/>
    <property type="match status" value="1"/>
</dbReference>